<dbReference type="Gene3D" id="3.40.50.10690">
    <property type="entry name" value="putative lor/sdh protein like domains"/>
    <property type="match status" value="1"/>
</dbReference>
<proteinExistence type="predicted"/>
<dbReference type="PROSITE" id="PS51464">
    <property type="entry name" value="SIS"/>
    <property type="match status" value="1"/>
</dbReference>
<dbReference type="Gene3D" id="3.40.50.10490">
    <property type="entry name" value="Glucose-6-phosphate isomerase like protein, domain 1"/>
    <property type="match status" value="1"/>
</dbReference>
<dbReference type="InterPro" id="IPR050099">
    <property type="entry name" value="SIS_GmhA/DiaA_subfam"/>
</dbReference>
<reference evidence="2" key="1">
    <citation type="journal article" date="2015" name="Genome Announc.">
        <title>Draft Genome Sequence of Anaerolineae Strain TC1, a Novel Isolate from a Methanogenic Wastewater Treatment System.</title>
        <authorList>
            <person name="Matsuura N."/>
            <person name="Tourlousse D.M."/>
            <person name="Sun L."/>
            <person name="Toyonaga M."/>
            <person name="Kuroda K."/>
            <person name="Ohashi A."/>
            <person name="Cruz R."/>
            <person name="Yamaguchi T."/>
            <person name="Sekiguchi Y."/>
        </authorList>
    </citation>
    <scope>NUCLEOTIDE SEQUENCE [LARGE SCALE GENOMIC DNA]</scope>
    <source>
        <strain evidence="2">TC1</strain>
    </source>
</reference>
<dbReference type="SUPFAM" id="SSF53697">
    <property type="entry name" value="SIS domain"/>
    <property type="match status" value="1"/>
</dbReference>
<dbReference type="EMBL" id="DF968180">
    <property type="protein sequence ID" value="GAP39551.1"/>
    <property type="molecule type" value="Genomic_DNA"/>
</dbReference>
<dbReference type="CDD" id="cd05006">
    <property type="entry name" value="SIS_GmhA"/>
    <property type="match status" value="1"/>
</dbReference>
<evidence type="ECO:0000313" key="3">
    <source>
        <dbReference type="Proteomes" id="UP000053370"/>
    </source>
</evidence>
<evidence type="ECO:0000313" key="2">
    <source>
        <dbReference type="EMBL" id="GAP39551.1"/>
    </source>
</evidence>
<dbReference type="Proteomes" id="UP000053370">
    <property type="component" value="Unassembled WGS sequence"/>
</dbReference>
<dbReference type="PATRIC" id="fig|1678840.3.peg.597"/>
<dbReference type="InterPro" id="IPR035461">
    <property type="entry name" value="GmhA/DiaA"/>
</dbReference>
<feature type="domain" description="SIS" evidence="1">
    <location>
        <begin position="364"/>
        <end position="548"/>
    </location>
</feature>
<dbReference type="STRING" id="1678840.ATC1_1281"/>
<evidence type="ECO:0000259" key="1">
    <source>
        <dbReference type="PROSITE" id="PS51464"/>
    </source>
</evidence>
<sequence length="548" mass="59978">MPYSAVDLHQVKTVPLPARQNRVGTENLVFPNSSVEPFDTLDFREIVERILTARRAGKPVVWMQGAHVIKCGLAPVIIDLLKKGFIQHIASNGAATIHDFEIALLGHTSEDVAQSLKDGTFGMAEETGAMMNRAIQYGSKNGMGIGESLGAMIGTEACFAEHRDVSLLYNAWKLGIPYTVHVAVGTDIIHQHPAADFAAIGWGTGQDFKIFCQSICHLEGGVFLNFGSSVIGPEVFLKAVSIARNLGNPLKVFTTANFDLVDLGDYREPLGEDKVQYYYRPRKNIVNRPVMLGGKGFHVCGNHRQTIPNLHKLLTSGGDIFPIESQRIQINPIEKLRMDVKQILEQAVQMHPALESCKDQIACAYQLIRHCYITGGILFLAGNGGSMADALHISGELGKAFKIHRQIPDGLKERLSELKDGDILAKNLEPAFRAYVLGLNPVLRSAIENDYQDSDLSIAQELYAMSRPGDVLLSISTSGNAVNLHHAANLAKTLGVSVIGLSGAKGGLMRNDADIFISVEADRTDEIQNLHILVYHTLCSMIEQDFYQ</sequence>
<dbReference type="GO" id="GO:1901135">
    <property type="term" value="P:carbohydrate derivative metabolic process"/>
    <property type="evidence" value="ECO:0007669"/>
    <property type="project" value="InterPro"/>
</dbReference>
<dbReference type="InterPro" id="IPR001347">
    <property type="entry name" value="SIS_dom"/>
</dbReference>
<dbReference type="PANTHER" id="PTHR30390:SF6">
    <property type="entry name" value="DNAA INITIATOR-ASSOCIATING PROTEIN DIAA"/>
    <property type="match status" value="1"/>
</dbReference>
<name>A0A0K8PA86_9CHLR</name>
<accession>A0A0K8PA86</accession>
<gene>
    <name evidence="2" type="ORF">ATC1_1281</name>
</gene>
<dbReference type="PANTHER" id="PTHR30390">
    <property type="entry name" value="SEDOHEPTULOSE 7-PHOSPHATE ISOMERASE / DNAA INITIATOR-ASSOCIATING FACTOR FOR REPLICATION INITIATION"/>
    <property type="match status" value="1"/>
</dbReference>
<dbReference type="RefSeq" id="WP_172667697.1">
    <property type="nucleotide sequence ID" value="NZ_DF968180.1"/>
</dbReference>
<dbReference type="GO" id="GO:0097367">
    <property type="term" value="F:carbohydrate derivative binding"/>
    <property type="evidence" value="ECO:0007669"/>
    <property type="project" value="InterPro"/>
</dbReference>
<dbReference type="AlphaFoldDB" id="A0A0K8PA86"/>
<keyword evidence="3" id="KW-1185">Reference proteome</keyword>
<dbReference type="InterPro" id="IPR046348">
    <property type="entry name" value="SIS_dom_sf"/>
</dbReference>
<dbReference type="GO" id="GO:0016853">
    <property type="term" value="F:isomerase activity"/>
    <property type="evidence" value="ECO:0007669"/>
    <property type="project" value="UniProtKB-KW"/>
</dbReference>
<keyword evidence="2" id="KW-0413">Isomerase</keyword>
<protein>
    <submittedName>
        <fullName evidence="2">Phosphoheptose isomerase</fullName>
    </submittedName>
</protein>
<organism evidence="2">
    <name type="scientific">Flexilinea flocculi</name>
    <dbReference type="NCBI Taxonomy" id="1678840"/>
    <lineage>
        <taxon>Bacteria</taxon>
        <taxon>Bacillati</taxon>
        <taxon>Chloroflexota</taxon>
        <taxon>Anaerolineae</taxon>
        <taxon>Anaerolineales</taxon>
        <taxon>Anaerolineaceae</taxon>
        <taxon>Flexilinea</taxon>
    </lineage>
</organism>